<dbReference type="RefSeq" id="WP_167083288.1">
    <property type="nucleotide sequence ID" value="NZ_BAAADC010000001.1"/>
</dbReference>
<dbReference type="Proteomes" id="UP000570514">
    <property type="component" value="Unassembled WGS sequence"/>
</dbReference>
<reference evidence="1 2" key="1">
    <citation type="submission" date="2020-03" db="EMBL/GenBank/DDBJ databases">
        <title>Genomic Encyclopedia of Type Strains, Phase IV (KMG-IV): sequencing the most valuable type-strain genomes for metagenomic binning, comparative biology and taxonomic classification.</title>
        <authorList>
            <person name="Goeker M."/>
        </authorList>
    </citation>
    <scope>NUCLEOTIDE SEQUENCE [LARGE SCALE GENOMIC DNA]</scope>
    <source>
        <strain evidence="1 2">DSM 19867</strain>
    </source>
</reference>
<dbReference type="GO" id="GO:0030151">
    <property type="term" value="F:molybdenum ion binding"/>
    <property type="evidence" value="ECO:0007669"/>
    <property type="project" value="InterPro"/>
</dbReference>
<dbReference type="GO" id="GO:0009399">
    <property type="term" value="P:nitrogen fixation"/>
    <property type="evidence" value="ECO:0007669"/>
    <property type="project" value="InterPro"/>
</dbReference>
<dbReference type="AlphaFoldDB" id="A0A846N0F7"/>
<comment type="caution">
    <text evidence="1">The sequence shown here is derived from an EMBL/GenBank/DDBJ whole genome shotgun (WGS) entry which is preliminary data.</text>
</comment>
<sequence>MTPDEAYHWLIGEGDASFEKHVLASILALSLAEGYELGRPLNEMAGYDGLPELLAAMFPHAVSALAGMSALQRETDETCLFDLLLSGTSDGSALQKLLASLIARRAQRPNHLWQDLGLRSRAELSELMATHFAPLARRNRSDMKWKKFFFRTLCSDEEYVLCMAPSCGECTDFDNCFGEENGESFLAQLRRDGERALEAPR</sequence>
<evidence type="ECO:0000313" key="2">
    <source>
        <dbReference type="Proteomes" id="UP000570514"/>
    </source>
</evidence>
<accession>A0A846N0F7</accession>
<proteinExistence type="predicted"/>
<keyword evidence="2" id="KW-1185">Reference proteome</keyword>
<dbReference type="InterPro" id="IPR006975">
    <property type="entry name" value="NifQ"/>
</dbReference>
<gene>
    <name evidence="1" type="ORF">FHS83_002494</name>
</gene>
<organism evidence="1 2">
    <name type="scientific">Rhizomicrobium palustre</name>
    <dbReference type="NCBI Taxonomy" id="189966"/>
    <lineage>
        <taxon>Bacteria</taxon>
        <taxon>Pseudomonadati</taxon>
        <taxon>Pseudomonadota</taxon>
        <taxon>Alphaproteobacteria</taxon>
        <taxon>Micropepsales</taxon>
        <taxon>Micropepsaceae</taxon>
        <taxon>Rhizomicrobium</taxon>
    </lineage>
</organism>
<dbReference type="EMBL" id="JAASRM010000001">
    <property type="protein sequence ID" value="NIK89176.1"/>
    <property type="molecule type" value="Genomic_DNA"/>
</dbReference>
<evidence type="ECO:0000313" key="1">
    <source>
        <dbReference type="EMBL" id="NIK89176.1"/>
    </source>
</evidence>
<name>A0A846N0F7_9PROT</name>
<dbReference type="Pfam" id="PF04891">
    <property type="entry name" value="NifQ"/>
    <property type="match status" value="1"/>
</dbReference>
<protein>
    <submittedName>
        <fullName evidence="1">Nitrogen fixation protein NifQ</fullName>
    </submittedName>
</protein>